<keyword evidence="1" id="KW-0175">Coiled coil</keyword>
<accession>A0A8K0WW90</accession>
<organism evidence="3 4">
    <name type="scientific">Stachybotrys elegans</name>
    <dbReference type="NCBI Taxonomy" id="80388"/>
    <lineage>
        <taxon>Eukaryota</taxon>
        <taxon>Fungi</taxon>
        <taxon>Dikarya</taxon>
        <taxon>Ascomycota</taxon>
        <taxon>Pezizomycotina</taxon>
        <taxon>Sordariomycetes</taxon>
        <taxon>Hypocreomycetidae</taxon>
        <taxon>Hypocreales</taxon>
        <taxon>Stachybotryaceae</taxon>
        <taxon>Stachybotrys</taxon>
    </lineage>
</organism>
<feature type="region of interest" description="Disordered" evidence="2">
    <location>
        <begin position="249"/>
        <end position="294"/>
    </location>
</feature>
<sequence length="408" mass="45327">MSQHSGRRKRSSKWKGGSSWTGFSVRSYFKADASLRRPQISAPSDFRHVSSASFQFPPQEEHRQLRQPPAARPSSFRPLELSIHMPENHVSPILPHFDYSRRLATPPPAYIPRHSDDDHQLVHETSYSSFPTFHIPRRPTVDSSPSSVESTPPRIPPKSPGRARAHTSPDMDRIKERVANAMIEMEKLQKQIDDVIERQSLYTASRPSTAHSMARTLPDLEPMPSIPALPPAAPSFAERLYLDVERPQTAPIRSPIPSPSHTERGASAAKRPPPTRRDNGPLPPPLPLVLRPPLRKKKSFSRVSNWLTGGEHSRDMSLDSVTNLPRPVRNGDGFYQCVPAGGRSYAISSFESLQSVSSWETSDNMATAPTAWSLSPQSTPRSRKGEPLLERTATFGSKDGRGTVGVAF</sequence>
<dbReference type="AlphaFoldDB" id="A0A8K0WW90"/>
<comment type="caution">
    <text evidence="3">The sequence shown here is derived from an EMBL/GenBank/DDBJ whole genome shotgun (WGS) entry which is preliminary data.</text>
</comment>
<dbReference type="EMBL" id="JAGPNK010000001">
    <property type="protein sequence ID" value="KAH7327915.1"/>
    <property type="molecule type" value="Genomic_DNA"/>
</dbReference>
<dbReference type="Proteomes" id="UP000813444">
    <property type="component" value="Unassembled WGS sequence"/>
</dbReference>
<evidence type="ECO:0000256" key="2">
    <source>
        <dbReference type="SAM" id="MobiDB-lite"/>
    </source>
</evidence>
<evidence type="ECO:0000313" key="4">
    <source>
        <dbReference type="Proteomes" id="UP000813444"/>
    </source>
</evidence>
<proteinExistence type="predicted"/>
<evidence type="ECO:0000313" key="3">
    <source>
        <dbReference type="EMBL" id="KAH7327915.1"/>
    </source>
</evidence>
<reference evidence="3" key="1">
    <citation type="journal article" date="2021" name="Nat. Commun.">
        <title>Genetic determinants of endophytism in the Arabidopsis root mycobiome.</title>
        <authorList>
            <person name="Mesny F."/>
            <person name="Miyauchi S."/>
            <person name="Thiergart T."/>
            <person name="Pickel B."/>
            <person name="Atanasova L."/>
            <person name="Karlsson M."/>
            <person name="Huettel B."/>
            <person name="Barry K.W."/>
            <person name="Haridas S."/>
            <person name="Chen C."/>
            <person name="Bauer D."/>
            <person name="Andreopoulos W."/>
            <person name="Pangilinan J."/>
            <person name="LaButti K."/>
            <person name="Riley R."/>
            <person name="Lipzen A."/>
            <person name="Clum A."/>
            <person name="Drula E."/>
            <person name="Henrissat B."/>
            <person name="Kohler A."/>
            <person name="Grigoriev I.V."/>
            <person name="Martin F.M."/>
            <person name="Hacquard S."/>
        </authorList>
    </citation>
    <scope>NUCLEOTIDE SEQUENCE</scope>
    <source>
        <strain evidence="3">MPI-CAGE-CH-0235</strain>
    </source>
</reference>
<feature type="region of interest" description="Disordered" evidence="2">
    <location>
        <begin position="127"/>
        <end position="171"/>
    </location>
</feature>
<keyword evidence="4" id="KW-1185">Reference proteome</keyword>
<protein>
    <submittedName>
        <fullName evidence="3">Uncharacterized protein</fullName>
    </submittedName>
</protein>
<evidence type="ECO:0000256" key="1">
    <source>
        <dbReference type="SAM" id="Coils"/>
    </source>
</evidence>
<feature type="region of interest" description="Disordered" evidence="2">
    <location>
        <begin position="366"/>
        <end position="408"/>
    </location>
</feature>
<feature type="compositionally biased region" description="Basic residues" evidence="2">
    <location>
        <begin position="1"/>
        <end position="13"/>
    </location>
</feature>
<feature type="region of interest" description="Disordered" evidence="2">
    <location>
        <begin position="39"/>
        <end position="75"/>
    </location>
</feature>
<gene>
    <name evidence="3" type="ORF">B0I35DRAFT_3876</name>
</gene>
<dbReference type="OrthoDB" id="3595619at2759"/>
<name>A0A8K0WW90_9HYPO</name>
<feature type="region of interest" description="Disordered" evidence="2">
    <location>
        <begin position="1"/>
        <end position="22"/>
    </location>
</feature>
<feature type="compositionally biased region" description="Polar residues" evidence="2">
    <location>
        <begin position="366"/>
        <end position="380"/>
    </location>
</feature>
<feature type="coiled-coil region" evidence="1">
    <location>
        <begin position="171"/>
        <end position="198"/>
    </location>
</feature>
<feature type="compositionally biased region" description="Polar residues" evidence="2">
    <location>
        <begin position="141"/>
        <end position="150"/>
    </location>
</feature>